<accession>W7UK54</accession>
<proteinExistence type="predicted"/>
<dbReference type="Pfam" id="PF04883">
    <property type="entry name" value="HK97-gp10_like"/>
    <property type="match status" value="1"/>
</dbReference>
<evidence type="ECO:0000313" key="2">
    <source>
        <dbReference type="Proteomes" id="UP000019365"/>
    </source>
</evidence>
<organism evidence="1 2">
    <name type="scientific">Ruminococcus flavefaciens 007c</name>
    <dbReference type="NCBI Taxonomy" id="1341157"/>
    <lineage>
        <taxon>Bacteria</taxon>
        <taxon>Bacillati</taxon>
        <taxon>Bacillota</taxon>
        <taxon>Clostridia</taxon>
        <taxon>Eubacteriales</taxon>
        <taxon>Oscillospiraceae</taxon>
        <taxon>Ruminococcus</taxon>
    </lineage>
</organism>
<dbReference type="OrthoDB" id="1696709at2"/>
<dbReference type="AlphaFoldDB" id="W7UK54"/>
<sequence length="122" mass="13309">MTSIDDLASEVMKGLTEYAELADAGMKRAVRKTATAVKNEISANAPVKSGRYKRSWTAKKTKENSHTLEMTVHSKDRYQIAHLLEHGHAKRGGGRVAAIPHIAPAEANGADMLETLIKKELS</sequence>
<dbReference type="RefSeq" id="WP_037298040.1">
    <property type="nucleotide sequence ID" value="NZ_ATAX01000017.1"/>
</dbReference>
<protein>
    <recommendedName>
        <fullName evidence="3">HK97 gp10 family phage protein</fullName>
    </recommendedName>
</protein>
<dbReference type="InterPro" id="IPR010064">
    <property type="entry name" value="HK97-gp10_tail"/>
</dbReference>
<reference evidence="1 2" key="1">
    <citation type="journal article" date="2014" name="PLoS ONE">
        <title>Rumen cellulosomics: divergent fiber-degrading strategies revealed by comparative genome-wide analysis of six ruminococcal strains.</title>
        <authorList>
            <person name="Dassa B."/>
            <person name="Borovok I."/>
            <person name="Ruimy-Israeli V."/>
            <person name="Lamed R."/>
            <person name="Flint H.J."/>
            <person name="Duncan S.H."/>
            <person name="Henrissat B."/>
            <person name="Coutinho P."/>
            <person name="Morrison M."/>
            <person name="Mosoni P."/>
            <person name="Yeoman C.J."/>
            <person name="White B.A."/>
            <person name="Bayer E.A."/>
        </authorList>
    </citation>
    <scope>NUCLEOTIDE SEQUENCE [LARGE SCALE GENOMIC DNA]</scope>
    <source>
        <strain evidence="1 2">007c</strain>
    </source>
</reference>
<dbReference type="Proteomes" id="UP000019365">
    <property type="component" value="Unassembled WGS sequence"/>
</dbReference>
<name>W7UK54_RUMFL</name>
<dbReference type="eggNOG" id="ENOG5032Y56">
    <property type="taxonomic scope" value="Bacteria"/>
</dbReference>
<evidence type="ECO:0000313" key="1">
    <source>
        <dbReference type="EMBL" id="EWM54143.1"/>
    </source>
</evidence>
<keyword evidence="2" id="KW-1185">Reference proteome</keyword>
<dbReference type="PATRIC" id="fig|1341157.4.peg.1164"/>
<gene>
    <name evidence="1" type="ORF">RF007C_02625</name>
</gene>
<evidence type="ECO:0008006" key="3">
    <source>
        <dbReference type="Google" id="ProtNLM"/>
    </source>
</evidence>
<comment type="caution">
    <text evidence="1">The sequence shown here is derived from an EMBL/GenBank/DDBJ whole genome shotgun (WGS) entry which is preliminary data.</text>
</comment>
<dbReference type="EMBL" id="ATAX01000017">
    <property type="protein sequence ID" value="EWM54143.1"/>
    <property type="molecule type" value="Genomic_DNA"/>
</dbReference>